<comment type="caution">
    <text evidence="1">The sequence shown here is derived from an EMBL/GenBank/DDBJ whole genome shotgun (WGS) entry which is preliminary data.</text>
</comment>
<dbReference type="Proteomes" id="UP001596403">
    <property type="component" value="Unassembled WGS sequence"/>
</dbReference>
<evidence type="ECO:0000313" key="1">
    <source>
        <dbReference type="EMBL" id="MFC6640420.1"/>
    </source>
</evidence>
<name>A0ABW1YT40_9RHOB</name>
<dbReference type="RefSeq" id="WP_132443620.1">
    <property type="nucleotide sequence ID" value="NZ_JBHSWA010000001.1"/>
</dbReference>
<organism evidence="1 2">
    <name type="scientific">Sulfitobacter profundi</name>
    <dbReference type="NCBI Taxonomy" id="2679961"/>
    <lineage>
        <taxon>Bacteria</taxon>
        <taxon>Pseudomonadati</taxon>
        <taxon>Pseudomonadota</taxon>
        <taxon>Alphaproteobacteria</taxon>
        <taxon>Rhodobacterales</taxon>
        <taxon>Roseobacteraceae</taxon>
        <taxon>Sulfitobacter</taxon>
    </lineage>
</organism>
<accession>A0ABW1YT40</accession>
<dbReference type="EMBL" id="JBHSWA010000001">
    <property type="protein sequence ID" value="MFC6640420.1"/>
    <property type="molecule type" value="Genomic_DNA"/>
</dbReference>
<proteinExistence type="predicted"/>
<evidence type="ECO:0000313" key="2">
    <source>
        <dbReference type="Proteomes" id="UP001596403"/>
    </source>
</evidence>
<reference evidence="2" key="1">
    <citation type="journal article" date="2019" name="Int. J. Syst. Evol. Microbiol.">
        <title>The Global Catalogue of Microorganisms (GCM) 10K type strain sequencing project: providing services to taxonomists for standard genome sequencing and annotation.</title>
        <authorList>
            <consortium name="The Broad Institute Genomics Platform"/>
            <consortium name="The Broad Institute Genome Sequencing Center for Infectious Disease"/>
            <person name="Wu L."/>
            <person name="Ma J."/>
        </authorList>
    </citation>
    <scope>NUCLEOTIDE SEQUENCE [LARGE SCALE GENOMIC DNA]</scope>
    <source>
        <strain evidence="2">NBRC 111368</strain>
    </source>
</reference>
<gene>
    <name evidence="1" type="ORF">ACFQAU_00325</name>
</gene>
<keyword evidence="2" id="KW-1185">Reference proteome</keyword>
<protein>
    <submittedName>
        <fullName evidence="1">Uncharacterized protein</fullName>
    </submittedName>
</protein>
<sequence length="152" mass="16150">MAVVKSTSDLIHDYFDMDAYPPDPVQARGRLVIATGIVANLATDSALSQYHLVDLPSSCILHPDTFFDVENDGFAQIVIGTESDTDALVDVAKINGNMISPVAKGDANHGKRLWEMLGLAADPGGNIGIWKHAEAAATAAGSMPFQIHYITA</sequence>